<dbReference type="InterPro" id="IPR011460">
    <property type="entry name" value="Lcl_C"/>
</dbReference>
<dbReference type="AlphaFoldDB" id="A0A3M6Q5U2"/>
<accession>A0A3M6R5J5</accession>
<dbReference type="EMBL" id="RDQM01000007">
    <property type="protein sequence ID" value="RMW98559.1"/>
    <property type="molecule type" value="Genomic_DNA"/>
</dbReference>
<reference evidence="4 5" key="1">
    <citation type="submission" date="2018-10" db="EMBL/GenBank/DDBJ databases">
        <title>Comamonadaceae CDC group NO-1 genome sequencing and assembly.</title>
        <authorList>
            <person name="Bernier A.-M."/>
            <person name="Bernard K."/>
        </authorList>
    </citation>
    <scope>NUCLEOTIDE SEQUENCE [LARGE SCALE GENOMIC DNA]</scope>
    <source>
        <strain evidence="3 5">NML180581</strain>
        <strain evidence="2 4">NML970147</strain>
    </source>
</reference>
<dbReference type="Proteomes" id="UP000267521">
    <property type="component" value="Unassembled WGS sequence"/>
</dbReference>
<evidence type="ECO:0000259" key="1">
    <source>
        <dbReference type="Pfam" id="PF07603"/>
    </source>
</evidence>
<evidence type="ECO:0000313" key="2">
    <source>
        <dbReference type="EMBL" id="RMW98559.1"/>
    </source>
</evidence>
<dbReference type="EMBL" id="RDQK01000008">
    <property type="protein sequence ID" value="RMX10586.1"/>
    <property type="molecule type" value="Genomic_DNA"/>
</dbReference>
<dbReference type="PANTHER" id="PTHR35812">
    <property type="entry name" value="LIPOPROTEIN"/>
    <property type="match status" value="1"/>
</dbReference>
<dbReference type="Pfam" id="PF07603">
    <property type="entry name" value="Lcl_C"/>
    <property type="match status" value="1"/>
</dbReference>
<comment type="caution">
    <text evidence="2">The sequence shown here is derived from an EMBL/GenBank/DDBJ whole genome shotgun (WGS) entry which is preliminary data.</text>
</comment>
<accession>A0A3M6Q5U2</accession>
<dbReference type="PANTHER" id="PTHR35812:SF1">
    <property type="entry name" value="LIPOPROTEIN"/>
    <property type="match status" value="1"/>
</dbReference>
<evidence type="ECO:0000313" key="3">
    <source>
        <dbReference type="EMBL" id="RMX10586.1"/>
    </source>
</evidence>
<sequence length="202" mass="22488">MPCLRLECWQKGRRFLAPVAPPVLLRPRLCFLCFSFLSKGEPTMYSHFTTALRLTVGACTLAAVAAQACPSTQPGRFVPNGAEVLDTRTGLIWQRCSAGQTWNGETCTGRATDMNYDAAWAYAKSQPGWRLPNVKELFSLVDRACFDPVIDATVFPATATSYHYLTSTPSPYGVRHVNFQYGTVDESYLHNTNRVRLVRSNP</sequence>
<organism evidence="2 4">
    <name type="scientific">Allofranklinella schreckenbergeri</name>
    <dbReference type="NCBI Taxonomy" id="1076744"/>
    <lineage>
        <taxon>Bacteria</taxon>
        <taxon>Pseudomonadati</taxon>
        <taxon>Pseudomonadota</taxon>
        <taxon>Betaproteobacteria</taxon>
        <taxon>Burkholderiales</taxon>
        <taxon>Comamonadaceae</taxon>
        <taxon>Allofranklinella</taxon>
    </lineage>
</organism>
<gene>
    <name evidence="3" type="ORF">EBQ24_04415</name>
    <name evidence="2" type="ORF">EBQ26_06855</name>
</gene>
<name>A0A3M6Q5U2_9BURK</name>
<dbReference type="Proteomes" id="UP000281171">
    <property type="component" value="Unassembled WGS sequence"/>
</dbReference>
<proteinExistence type="predicted"/>
<evidence type="ECO:0000313" key="4">
    <source>
        <dbReference type="Proteomes" id="UP000267521"/>
    </source>
</evidence>
<protein>
    <submittedName>
        <fullName evidence="2">DUF1566 domain-containing protein</fullName>
    </submittedName>
</protein>
<feature type="domain" description="Lcl C-terminal" evidence="1">
    <location>
        <begin position="84"/>
        <end position="199"/>
    </location>
</feature>
<evidence type="ECO:0000313" key="5">
    <source>
        <dbReference type="Proteomes" id="UP000281171"/>
    </source>
</evidence>